<dbReference type="AlphaFoldDB" id="A0A5C5ZVR5"/>
<dbReference type="Proteomes" id="UP000316213">
    <property type="component" value="Unassembled WGS sequence"/>
</dbReference>
<sequence>MIRPLQYLAIEYFNHSQLQVHSISRNAIESDQAWHGSLLRLFLVCMPIQFGR</sequence>
<accession>A0A5C5ZVR5</accession>
<dbReference type="EMBL" id="SJPM01000014">
    <property type="protein sequence ID" value="TWT91662.1"/>
    <property type="molecule type" value="Genomic_DNA"/>
</dbReference>
<gene>
    <name evidence="1" type="ORF">Pla100_50810</name>
</gene>
<comment type="caution">
    <text evidence="1">The sequence shown here is derived from an EMBL/GenBank/DDBJ whole genome shotgun (WGS) entry which is preliminary data.</text>
</comment>
<keyword evidence="2" id="KW-1185">Reference proteome</keyword>
<name>A0A5C5ZVR5_9BACT</name>
<reference evidence="1 2" key="1">
    <citation type="submission" date="2019-02" db="EMBL/GenBank/DDBJ databases">
        <title>Deep-cultivation of Planctomycetes and their phenomic and genomic characterization uncovers novel biology.</title>
        <authorList>
            <person name="Wiegand S."/>
            <person name="Jogler M."/>
            <person name="Boedeker C."/>
            <person name="Pinto D."/>
            <person name="Vollmers J."/>
            <person name="Rivas-Marin E."/>
            <person name="Kohn T."/>
            <person name="Peeters S.H."/>
            <person name="Heuer A."/>
            <person name="Rast P."/>
            <person name="Oberbeckmann S."/>
            <person name="Bunk B."/>
            <person name="Jeske O."/>
            <person name="Meyerdierks A."/>
            <person name="Storesund J.E."/>
            <person name="Kallscheuer N."/>
            <person name="Luecker S."/>
            <person name="Lage O.M."/>
            <person name="Pohl T."/>
            <person name="Merkel B.J."/>
            <person name="Hornburger P."/>
            <person name="Mueller R.-W."/>
            <person name="Bruemmer F."/>
            <person name="Labrenz M."/>
            <person name="Spormann A.M."/>
            <person name="Op Den Camp H."/>
            <person name="Overmann J."/>
            <person name="Amann R."/>
            <person name="Jetten M.S.M."/>
            <person name="Mascher T."/>
            <person name="Medema M.H."/>
            <person name="Devos D.P."/>
            <person name="Kaster A.-K."/>
            <person name="Ovreas L."/>
            <person name="Rohde M."/>
            <person name="Galperin M.Y."/>
            <person name="Jogler C."/>
        </authorList>
    </citation>
    <scope>NUCLEOTIDE SEQUENCE [LARGE SCALE GENOMIC DNA]</scope>
    <source>
        <strain evidence="1 2">Pla100</strain>
    </source>
</reference>
<evidence type="ECO:0000313" key="1">
    <source>
        <dbReference type="EMBL" id="TWT91662.1"/>
    </source>
</evidence>
<evidence type="ECO:0000313" key="2">
    <source>
        <dbReference type="Proteomes" id="UP000316213"/>
    </source>
</evidence>
<organism evidence="1 2">
    <name type="scientific">Neorhodopirellula pilleata</name>
    <dbReference type="NCBI Taxonomy" id="2714738"/>
    <lineage>
        <taxon>Bacteria</taxon>
        <taxon>Pseudomonadati</taxon>
        <taxon>Planctomycetota</taxon>
        <taxon>Planctomycetia</taxon>
        <taxon>Pirellulales</taxon>
        <taxon>Pirellulaceae</taxon>
        <taxon>Neorhodopirellula</taxon>
    </lineage>
</organism>
<proteinExistence type="predicted"/>
<protein>
    <submittedName>
        <fullName evidence="1">Uncharacterized protein</fullName>
    </submittedName>
</protein>